<dbReference type="EMBL" id="JAAEAA010000013">
    <property type="protein sequence ID" value="NDK56505.1"/>
    <property type="molecule type" value="Genomic_DNA"/>
</dbReference>
<dbReference type="AlphaFoldDB" id="A0A6B2H0A0"/>
<accession>A0A6B2H0A0</accession>
<protein>
    <submittedName>
        <fullName evidence="1">Uncharacterized protein</fullName>
    </submittedName>
</protein>
<organism evidence="1 2">
    <name type="scientific">Pontibacter fetidus</name>
    <dbReference type="NCBI Taxonomy" id="2700082"/>
    <lineage>
        <taxon>Bacteria</taxon>
        <taxon>Pseudomonadati</taxon>
        <taxon>Bacteroidota</taxon>
        <taxon>Cytophagia</taxon>
        <taxon>Cytophagales</taxon>
        <taxon>Hymenobacteraceae</taxon>
        <taxon>Pontibacter</taxon>
    </lineage>
</organism>
<evidence type="ECO:0000313" key="1">
    <source>
        <dbReference type="EMBL" id="NDK56505.1"/>
    </source>
</evidence>
<reference evidence="1 2" key="1">
    <citation type="submission" date="2020-01" db="EMBL/GenBank/DDBJ databases">
        <authorList>
            <person name="Kim M.K."/>
        </authorList>
    </citation>
    <scope>NUCLEOTIDE SEQUENCE [LARGE SCALE GENOMIC DNA]</scope>
    <source>
        <strain evidence="1 2">BT213</strain>
    </source>
</reference>
<sequence>MIIEDIKKRLPYLSESDKRKTLKYINLLLFNNDLGDDFEEDQLLLHFIEGYNIKNWERIALEILKSGIEYGPTWGYMNRQEIIEFLCKKYRISGDDADEIIRILVRKKLLKSSTHGNIC</sequence>
<dbReference type="RefSeq" id="WP_162346563.1">
    <property type="nucleotide sequence ID" value="NZ_JAAEAA010000013.1"/>
</dbReference>
<gene>
    <name evidence="1" type="ORF">GWO68_11295</name>
</gene>
<keyword evidence="2" id="KW-1185">Reference proteome</keyword>
<name>A0A6B2H0A0_9BACT</name>
<evidence type="ECO:0000313" key="2">
    <source>
        <dbReference type="Proteomes" id="UP000478546"/>
    </source>
</evidence>
<dbReference type="Proteomes" id="UP000478546">
    <property type="component" value="Unassembled WGS sequence"/>
</dbReference>
<proteinExistence type="predicted"/>
<comment type="caution">
    <text evidence="1">The sequence shown here is derived from an EMBL/GenBank/DDBJ whole genome shotgun (WGS) entry which is preliminary data.</text>
</comment>